<dbReference type="Gene3D" id="3.20.20.70">
    <property type="entry name" value="Aldolase class I"/>
    <property type="match status" value="1"/>
</dbReference>
<proteinExistence type="predicted"/>
<dbReference type="InterPro" id="IPR051793">
    <property type="entry name" value="NADH:flavin_oxidoreductase"/>
</dbReference>
<dbReference type="GO" id="GO:0016491">
    <property type="term" value="F:oxidoreductase activity"/>
    <property type="evidence" value="ECO:0007669"/>
    <property type="project" value="UniProtKB-KW"/>
</dbReference>
<dbReference type="eggNOG" id="arCOG00615">
    <property type="taxonomic scope" value="Archaea"/>
</dbReference>
<dbReference type="GO" id="GO:0010181">
    <property type="term" value="F:FMN binding"/>
    <property type="evidence" value="ECO:0007669"/>
    <property type="project" value="InterPro"/>
</dbReference>
<keyword evidence="8" id="KW-0411">Iron-sulfur</keyword>
<dbReference type="EnsemblBacteria" id="CAC11309">
    <property type="protein sequence ID" value="CAC11309"/>
    <property type="gene ID" value="CAC11309"/>
</dbReference>
<comment type="cofactor">
    <cofactor evidence="1">
        <name>FMN</name>
        <dbReference type="ChEBI" id="CHEBI:58210"/>
    </cofactor>
</comment>
<gene>
    <name evidence="10" type="ordered locus">Ta0162</name>
</gene>
<keyword evidence="11" id="KW-1185">Reference proteome</keyword>
<dbReference type="Gene3D" id="3.40.50.720">
    <property type="entry name" value="NAD(P)-binding Rossmann-like Domain"/>
    <property type="match status" value="1"/>
</dbReference>
<keyword evidence="4" id="KW-0288">FMN</keyword>
<dbReference type="HOGENOM" id="CLU_012153_1_2_2"/>
<dbReference type="InParanoid" id="Q9HLR3"/>
<dbReference type="GO" id="GO:0051536">
    <property type="term" value="F:iron-sulfur cluster binding"/>
    <property type="evidence" value="ECO:0007669"/>
    <property type="project" value="UniProtKB-KW"/>
</dbReference>
<dbReference type="PANTHER" id="PTHR42917:SF2">
    <property type="entry name" value="2,4-DIENOYL-COA REDUCTASE [(2E)-ENOYL-COA-PRODUCING]"/>
    <property type="match status" value="1"/>
</dbReference>
<keyword evidence="6" id="KW-0560">Oxidoreductase</keyword>
<feature type="domain" description="NADH:flavin oxidoreductase/NADH oxidase N-terminal" evidence="9">
    <location>
        <begin position="1"/>
        <end position="305"/>
    </location>
</feature>
<evidence type="ECO:0000256" key="4">
    <source>
        <dbReference type="ARBA" id="ARBA00022643"/>
    </source>
</evidence>
<dbReference type="FunCoup" id="Q9HLR3">
    <property type="interactions" value="6"/>
</dbReference>
<dbReference type="PaxDb" id="273075-Ta0162m"/>
<evidence type="ECO:0000256" key="1">
    <source>
        <dbReference type="ARBA" id="ARBA00001917"/>
    </source>
</evidence>
<evidence type="ECO:0000256" key="2">
    <source>
        <dbReference type="ARBA" id="ARBA00001966"/>
    </source>
</evidence>
<dbReference type="GO" id="GO:0046872">
    <property type="term" value="F:metal ion binding"/>
    <property type="evidence" value="ECO:0007669"/>
    <property type="project" value="UniProtKB-KW"/>
</dbReference>
<dbReference type="Proteomes" id="UP000001024">
    <property type="component" value="Chromosome"/>
</dbReference>
<dbReference type="EMBL" id="AL445063">
    <property type="protein sequence ID" value="CAC11309.1"/>
    <property type="molecule type" value="Genomic_DNA"/>
</dbReference>
<comment type="cofactor">
    <cofactor evidence="2">
        <name>[4Fe-4S] cluster</name>
        <dbReference type="ChEBI" id="CHEBI:49883"/>
    </cofactor>
</comment>
<dbReference type="Pfam" id="PF00724">
    <property type="entry name" value="Oxidored_FMN"/>
    <property type="match status" value="1"/>
</dbReference>
<evidence type="ECO:0000259" key="9">
    <source>
        <dbReference type="Pfam" id="PF00724"/>
    </source>
</evidence>
<dbReference type="InterPro" id="IPR001155">
    <property type="entry name" value="OxRdtase_FMN_N"/>
</dbReference>
<dbReference type="InterPro" id="IPR013785">
    <property type="entry name" value="Aldolase_TIM"/>
</dbReference>
<dbReference type="AlphaFoldDB" id="Q9HLR3"/>
<accession>Q9HLR3</accession>
<dbReference type="SUPFAM" id="SSF51395">
    <property type="entry name" value="FMN-linked oxidoreductases"/>
    <property type="match status" value="1"/>
</dbReference>
<dbReference type="Pfam" id="PF13450">
    <property type="entry name" value="NAD_binding_8"/>
    <property type="match status" value="1"/>
</dbReference>
<evidence type="ECO:0000256" key="3">
    <source>
        <dbReference type="ARBA" id="ARBA00022630"/>
    </source>
</evidence>
<name>Q9HLR3_THEAC</name>
<evidence type="ECO:0000256" key="8">
    <source>
        <dbReference type="ARBA" id="ARBA00023014"/>
    </source>
</evidence>
<evidence type="ECO:0000256" key="6">
    <source>
        <dbReference type="ARBA" id="ARBA00023002"/>
    </source>
</evidence>
<dbReference type="PANTHER" id="PTHR42917">
    <property type="entry name" value="2,4-DIENOYL-COA REDUCTASE"/>
    <property type="match status" value="1"/>
</dbReference>
<dbReference type="KEGG" id="tac:Ta0162"/>
<keyword evidence="3" id="KW-0285">Flavoprotein</keyword>
<dbReference type="CDD" id="cd02803">
    <property type="entry name" value="OYE_like_FMN_family"/>
    <property type="match status" value="1"/>
</dbReference>
<dbReference type="SUPFAM" id="SSF51971">
    <property type="entry name" value="Nucleotide-binding domain"/>
    <property type="match status" value="1"/>
</dbReference>
<evidence type="ECO:0000313" key="10">
    <source>
        <dbReference type="EMBL" id="CAC11309.1"/>
    </source>
</evidence>
<sequence length="536" mass="60084">MRIRNRLVMSPMISNMADPDGNTNENHISYLEERAKGGAGLIITEYTYVDRRSGIGSRNQMGMYDERQIPKFSRLTERIHAHGAKIFVQLVHAGAKAIGAINEYKIAPSKTNFDPSVREMDASDIEDVISAYRKAANIAERSGFDGIEIHGAHGYLVDEFLSPWWNKRTDRYGGSFENRIRFAQEVIDAVRSEVDIPVGIRISLYEDEEDGYSPDYGMKIAESIRNIDYVHVSAGNNEPPGSSASFYSPHAHIFQKLRGSTGKTLIVAGSITAREDVDLVLSAADFVAVGRAMLADPYFPMKIITGKGEIRPCIRCNQGCRNLAYGEVRCTVNPYFVVPEPRKIYKGEVVVVGAGVKGLEASLYAAKSGLKVVIYEKEDRIGGQINSIFDASKAREFRQLLDYYGRTIKKYGIDVRLGERYSGDGIYCLPDTVYPDLPDKDEIWIDSNVYMYHDLALRYAAEHKVYLSSYSLTSLDRARRKAYANIARKAGVTIVDTADHYDVSIHDRNQYDIYQAMLSGIEAMRSHIAASENEYL</sequence>
<keyword evidence="5" id="KW-0479">Metal-binding</keyword>
<evidence type="ECO:0000313" key="11">
    <source>
        <dbReference type="Proteomes" id="UP000001024"/>
    </source>
</evidence>
<organism evidence="10 11">
    <name type="scientific">Thermoplasma acidophilum (strain ATCC 25905 / DSM 1728 / JCM 9062 / NBRC 15155 / AMRC-C165)</name>
    <dbReference type="NCBI Taxonomy" id="273075"/>
    <lineage>
        <taxon>Archaea</taxon>
        <taxon>Methanobacteriati</taxon>
        <taxon>Thermoplasmatota</taxon>
        <taxon>Thermoplasmata</taxon>
        <taxon>Thermoplasmatales</taxon>
        <taxon>Thermoplasmataceae</taxon>
        <taxon>Thermoplasma</taxon>
    </lineage>
</organism>
<evidence type="ECO:0000256" key="7">
    <source>
        <dbReference type="ARBA" id="ARBA00023004"/>
    </source>
</evidence>
<keyword evidence="7" id="KW-0408">Iron</keyword>
<protein>
    <submittedName>
        <fullName evidence="10">NADH oxidase related protein</fullName>
    </submittedName>
</protein>
<dbReference type="STRING" id="273075.gene:9571377"/>
<evidence type="ECO:0000256" key="5">
    <source>
        <dbReference type="ARBA" id="ARBA00022723"/>
    </source>
</evidence>
<reference evidence="10 11" key="1">
    <citation type="journal article" date="2000" name="Nature">
        <title>The genome sequence of the thermoacidophilic scavenger Thermoplasma acidophilum.</title>
        <authorList>
            <person name="Ruepp A."/>
            <person name="Graml W."/>
            <person name="Santos-Martinez M.L."/>
            <person name="Koretke K.K."/>
            <person name="Volker C."/>
            <person name="Mewes H.W."/>
            <person name="Frishman D."/>
            <person name="Stocker S."/>
            <person name="Lupas A.N."/>
            <person name="Baumeister W."/>
        </authorList>
    </citation>
    <scope>NUCLEOTIDE SEQUENCE [LARGE SCALE GENOMIC DNA]</scope>
    <source>
        <strain evidence="11">ATCC 25905 / DSM 1728 / JCM 9062 / NBRC 15155 / AMRC-C165</strain>
    </source>
</reference>